<feature type="transmembrane region" description="Helical" evidence="6">
    <location>
        <begin position="35"/>
        <end position="53"/>
    </location>
</feature>
<feature type="transmembrane region" description="Helical" evidence="6">
    <location>
        <begin position="148"/>
        <end position="166"/>
    </location>
</feature>
<comment type="subcellular location">
    <subcellularLocation>
        <location evidence="1">Cell membrane</location>
        <topology evidence="1">Multi-pass membrane protein</topology>
    </subcellularLocation>
</comment>
<comment type="caution">
    <text evidence="8">The sequence shown here is derived from an EMBL/GenBank/DDBJ whole genome shotgun (WGS) entry which is preliminary data.</text>
</comment>
<feature type="transmembrane region" description="Helical" evidence="6">
    <location>
        <begin position="65"/>
        <end position="82"/>
    </location>
</feature>
<evidence type="ECO:0000256" key="2">
    <source>
        <dbReference type="ARBA" id="ARBA00022475"/>
    </source>
</evidence>
<dbReference type="PANTHER" id="PTHR42920:SF5">
    <property type="entry name" value="EAMA DOMAIN-CONTAINING PROTEIN"/>
    <property type="match status" value="1"/>
</dbReference>
<dbReference type="InterPro" id="IPR051258">
    <property type="entry name" value="Diverse_Substrate_Transporter"/>
</dbReference>
<name>A0A7X6IAX3_9BACT</name>
<dbReference type="PANTHER" id="PTHR42920">
    <property type="entry name" value="OS03G0707200 PROTEIN-RELATED"/>
    <property type="match status" value="1"/>
</dbReference>
<feature type="transmembrane region" description="Helical" evidence="6">
    <location>
        <begin position="237"/>
        <end position="256"/>
    </location>
</feature>
<proteinExistence type="predicted"/>
<accession>A0A7X6IAX3</accession>
<dbReference type="InterPro" id="IPR000620">
    <property type="entry name" value="EamA_dom"/>
</dbReference>
<dbReference type="RefSeq" id="WP_168059275.1">
    <property type="nucleotide sequence ID" value="NZ_VTOW01000002.1"/>
</dbReference>
<evidence type="ECO:0000256" key="3">
    <source>
        <dbReference type="ARBA" id="ARBA00022692"/>
    </source>
</evidence>
<dbReference type="AlphaFoldDB" id="A0A7X6IAX3"/>
<evidence type="ECO:0000313" key="8">
    <source>
        <dbReference type="EMBL" id="NKE70926.1"/>
    </source>
</evidence>
<keyword evidence="9" id="KW-1185">Reference proteome</keyword>
<feature type="transmembrane region" description="Helical" evidence="6">
    <location>
        <begin position="119"/>
        <end position="136"/>
    </location>
</feature>
<sequence length="301" mass="33655">MTAKGRAEWFLFATTFIWGGTFVIIKQGLVDLSPLLMVSIRFTLATLVLLPFCMKALLRADRKSIFWGCFLGFLIFAGFLLQTLGLKETTTSKSAFITTMMVIFTPLFQMLILKRRPRWGNLVGVIVVSVGLWFLTNPSGGGLNRGDLLTLLCAIVFGLFIVLLDWTTRRYDFLLMTFLQISFPAVCGWILLPFFEPPVFRPTQGALFALGYTAILATVVTGYIQTRYQRDTTPTRAALIFTVEPLWAAALGYFFLQETMGTWGMLGGGLIIGGILFSELSETMMAQGQRFYRSVLKSEST</sequence>
<organism evidence="8 9">
    <name type="scientific">Candidatus Manganitrophus noduliformans</name>
    <dbReference type="NCBI Taxonomy" id="2606439"/>
    <lineage>
        <taxon>Bacteria</taxon>
        <taxon>Pseudomonadati</taxon>
        <taxon>Nitrospirota</taxon>
        <taxon>Nitrospiria</taxon>
        <taxon>Candidatus Troglogloeales</taxon>
        <taxon>Candidatus Manganitrophaceae</taxon>
        <taxon>Candidatus Manganitrophus</taxon>
    </lineage>
</organism>
<dbReference type="GO" id="GO:0005886">
    <property type="term" value="C:plasma membrane"/>
    <property type="evidence" value="ECO:0007669"/>
    <property type="project" value="UniProtKB-SubCell"/>
</dbReference>
<dbReference type="Proteomes" id="UP000534783">
    <property type="component" value="Unassembled WGS sequence"/>
</dbReference>
<feature type="transmembrane region" description="Helical" evidence="6">
    <location>
        <begin position="94"/>
        <end position="112"/>
    </location>
</feature>
<feature type="transmembrane region" description="Helical" evidence="6">
    <location>
        <begin position="262"/>
        <end position="280"/>
    </location>
</feature>
<keyword evidence="2" id="KW-1003">Cell membrane</keyword>
<evidence type="ECO:0000313" key="9">
    <source>
        <dbReference type="Proteomes" id="UP000534783"/>
    </source>
</evidence>
<dbReference type="Pfam" id="PF00892">
    <property type="entry name" value="EamA"/>
    <property type="match status" value="2"/>
</dbReference>
<gene>
    <name evidence="8" type="ORF">MNODULE_09260</name>
</gene>
<reference evidence="8 9" key="1">
    <citation type="journal article" date="2020" name="Nature">
        <title>Bacterial chemolithoautotrophy via manganese oxidation.</title>
        <authorList>
            <person name="Yu H."/>
            <person name="Leadbetter J.R."/>
        </authorList>
    </citation>
    <scope>NUCLEOTIDE SEQUENCE [LARGE SCALE GENOMIC DNA]</scope>
    <source>
        <strain evidence="8 9">Mn-1</strain>
    </source>
</reference>
<feature type="transmembrane region" description="Helical" evidence="6">
    <location>
        <begin position="9"/>
        <end position="29"/>
    </location>
</feature>
<protein>
    <submittedName>
        <fullName evidence="8">DMT family transporter</fullName>
    </submittedName>
</protein>
<dbReference type="InterPro" id="IPR037185">
    <property type="entry name" value="EmrE-like"/>
</dbReference>
<keyword evidence="3 6" id="KW-0812">Transmembrane</keyword>
<keyword evidence="4 6" id="KW-1133">Transmembrane helix</keyword>
<evidence type="ECO:0000256" key="5">
    <source>
        <dbReference type="ARBA" id="ARBA00023136"/>
    </source>
</evidence>
<feature type="transmembrane region" description="Helical" evidence="6">
    <location>
        <begin position="207"/>
        <end position="225"/>
    </location>
</feature>
<evidence type="ECO:0000256" key="6">
    <source>
        <dbReference type="SAM" id="Phobius"/>
    </source>
</evidence>
<feature type="transmembrane region" description="Helical" evidence="6">
    <location>
        <begin position="173"/>
        <end position="195"/>
    </location>
</feature>
<evidence type="ECO:0000259" key="7">
    <source>
        <dbReference type="Pfam" id="PF00892"/>
    </source>
</evidence>
<dbReference type="EMBL" id="VTOW01000002">
    <property type="protein sequence ID" value="NKE70926.1"/>
    <property type="molecule type" value="Genomic_DNA"/>
</dbReference>
<feature type="domain" description="EamA" evidence="7">
    <location>
        <begin position="8"/>
        <end position="136"/>
    </location>
</feature>
<evidence type="ECO:0000256" key="1">
    <source>
        <dbReference type="ARBA" id="ARBA00004651"/>
    </source>
</evidence>
<dbReference type="SUPFAM" id="SSF103481">
    <property type="entry name" value="Multidrug resistance efflux transporter EmrE"/>
    <property type="match status" value="2"/>
</dbReference>
<evidence type="ECO:0000256" key="4">
    <source>
        <dbReference type="ARBA" id="ARBA00022989"/>
    </source>
</evidence>
<feature type="domain" description="EamA" evidence="7">
    <location>
        <begin position="145"/>
        <end position="277"/>
    </location>
</feature>
<keyword evidence="5 6" id="KW-0472">Membrane</keyword>